<accession>A0A485LV80</accession>
<dbReference type="Pfam" id="PF02620">
    <property type="entry name" value="YceD"/>
    <property type="match status" value="1"/>
</dbReference>
<evidence type="ECO:0000313" key="1">
    <source>
        <dbReference type="EMBL" id="VFU12035.1"/>
    </source>
</evidence>
<proteinExistence type="predicted"/>
<organism evidence="1">
    <name type="scientific">anaerobic digester metagenome</name>
    <dbReference type="NCBI Taxonomy" id="1263854"/>
    <lineage>
        <taxon>unclassified sequences</taxon>
        <taxon>metagenomes</taxon>
        <taxon>ecological metagenomes</taxon>
    </lineage>
</organism>
<protein>
    <recommendedName>
        <fullName evidence="2">DUF177 domain-containing protein</fullName>
    </recommendedName>
</protein>
<name>A0A485LV80_9ZZZZ</name>
<dbReference type="EMBL" id="CAADRM010000026">
    <property type="protein sequence ID" value="VFU12035.1"/>
    <property type="molecule type" value="Genomic_DNA"/>
</dbReference>
<dbReference type="AlphaFoldDB" id="A0A485LV80"/>
<dbReference type="InterPro" id="IPR003772">
    <property type="entry name" value="YceD"/>
</dbReference>
<dbReference type="PANTHER" id="PTHR34374:SF1">
    <property type="entry name" value="LARGE RIBOSOMAL RNA SUBUNIT ACCUMULATION PROTEIN YCED HOMOLOG 1, CHLOROPLASTIC"/>
    <property type="match status" value="1"/>
</dbReference>
<dbReference type="PANTHER" id="PTHR34374">
    <property type="entry name" value="LARGE RIBOSOMAL RNA SUBUNIT ACCUMULATION PROTEIN YCED HOMOLOG 1, CHLOROPLASTIC"/>
    <property type="match status" value="1"/>
</dbReference>
<evidence type="ECO:0008006" key="2">
    <source>
        <dbReference type="Google" id="ProtNLM"/>
    </source>
</evidence>
<reference evidence="1" key="1">
    <citation type="submission" date="2019-03" db="EMBL/GenBank/DDBJ databases">
        <authorList>
            <person name="Hao L."/>
        </authorList>
    </citation>
    <scope>NUCLEOTIDE SEQUENCE</scope>
</reference>
<gene>
    <name evidence="1" type="ORF">SCFA_1210008</name>
</gene>
<sequence>MEKIKRIEDIHISPETVGEAGVENEVLVMPEAVDEVFRNKDLVVKEPFTIHYVAEREKNSEDIHIGVDVHGEIETFCARCLETMTYPVDLHLDTSYMPASPEMSENLEEERTSSATGYYRKTIRLGDYIASELVLALPLRFICDEQCKGLCPECGANLDREECRCREKPADPRLQKLAELKEKIRKE</sequence>